<protein>
    <submittedName>
        <fullName evidence="2">Glycosyltransferase</fullName>
    </submittedName>
</protein>
<proteinExistence type="inferred from homology"/>
<comment type="caution">
    <text evidence="2">The sequence shown here is derived from an EMBL/GenBank/DDBJ whole genome shotgun (WGS) entry which is preliminary data.</text>
</comment>
<dbReference type="Proteomes" id="UP001595945">
    <property type="component" value="Unassembled WGS sequence"/>
</dbReference>
<dbReference type="SUPFAM" id="SSF53756">
    <property type="entry name" value="UDP-Glycosyltransferase/glycogen phosphorylase"/>
    <property type="match status" value="1"/>
</dbReference>
<evidence type="ECO:0000256" key="1">
    <source>
        <dbReference type="ARBA" id="ARBA00006962"/>
    </source>
</evidence>
<name>A0ABD5Q5E9_9EURY</name>
<dbReference type="Gene3D" id="3.40.50.2000">
    <property type="entry name" value="Glycogen Phosphorylase B"/>
    <property type="match status" value="2"/>
</dbReference>
<dbReference type="EMBL" id="JBHSHT010000002">
    <property type="protein sequence ID" value="MFC4825790.1"/>
    <property type="molecule type" value="Genomic_DNA"/>
</dbReference>
<evidence type="ECO:0000313" key="2">
    <source>
        <dbReference type="EMBL" id="MFC4825790.1"/>
    </source>
</evidence>
<dbReference type="AlphaFoldDB" id="A0ABD5Q5E9"/>
<dbReference type="PANTHER" id="PTHR21015">
    <property type="entry name" value="UDP-N-ACETYLGLUCOSAMINE--N-ACETYLMURAMYL-(PENTAPEPTIDE) PYROPHOSPHORYL-UNDECAPRENOL N-ACETYLGLUCOSAMINE TRANSFERASE 1"/>
    <property type="match status" value="1"/>
</dbReference>
<sequence>MDQTVAVAHYPEGAGHATRMLAVAQAFEDAGAEIVLAGGGPGSRFIEHNGYEVFRAAPVDYIGDYQQGSLYRVLTRSLPYSAKRVIDLVRWLRREDPAALVTDDMFGAMAASLTGTPLYVVTHNAASYYDAAVEQVFTWLLNRYQLRTAESFLYPAVWPPDEGDPPGVTHVPPIALDPEGCPPPENDVEVLVVPSVYSTNFDVLAETLRTEGHDVTLVGDDRWEAVPALLPWIRAADVVVCSGYSTVMEAAVGGTSCVVYPFTDEQHGVTRVLERRGVRGFQVEHSVAHVARAVRHPPENPGHENGVERVADHVLADLP</sequence>
<dbReference type="PANTHER" id="PTHR21015:SF22">
    <property type="entry name" value="GLYCOSYLTRANSFERASE"/>
    <property type="match status" value="1"/>
</dbReference>
<reference evidence="2 3" key="1">
    <citation type="journal article" date="2019" name="Int. J. Syst. Evol. Microbiol.">
        <title>The Global Catalogue of Microorganisms (GCM) 10K type strain sequencing project: providing services to taxonomists for standard genome sequencing and annotation.</title>
        <authorList>
            <consortium name="The Broad Institute Genomics Platform"/>
            <consortium name="The Broad Institute Genome Sequencing Center for Infectious Disease"/>
            <person name="Wu L."/>
            <person name="Ma J."/>
        </authorList>
    </citation>
    <scope>NUCLEOTIDE SEQUENCE [LARGE SCALE GENOMIC DNA]</scope>
    <source>
        <strain evidence="2 3">XZYJ18</strain>
    </source>
</reference>
<gene>
    <name evidence="2" type="ORF">ACFO9K_16160</name>
</gene>
<dbReference type="GeneID" id="73043483"/>
<organism evidence="2 3">
    <name type="scientific">Halorussus aquaticus</name>
    <dbReference type="NCBI Taxonomy" id="2953748"/>
    <lineage>
        <taxon>Archaea</taxon>
        <taxon>Methanobacteriati</taxon>
        <taxon>Methanobacteriota</taxon>
        <taxon>Stenosarchaea group</taxon>
        <taxon>Halobacteria</taxon>
        <taxon>Halobacteriales</taxon>
        <taxon>Haladaptataceae</taxon>
        <taxon>Halorussus</taxon>
    </lineage>
</organism>
<accession>A0ABD5Q5E9</accession>
<keyword evidence="3" id="KW-1185">Reference proteome</keyword>
<evidence type="ECO:0000313" key="3">
    <source>
        <dbReference type="Proteomes" id="UP001595945"/>
    </source>
</evidence>
<dbReference type="RefSeq" id="WP_254268581.1">
    <property type="nucleotide sequence ID" value="NZ_CP100400.1"/>
</dbReference>
<comment type="similarity">
    <text evidence="1">Belongs to the glycosyltransferase 28 family.</text>
</comment>